<dbReference type="PANTHER" id="PTHR33876:SF4">
    <property type="entry name" value="CHLOROPLAST PROTEIN FOR GROWTH AND FERTILITY 2"/>
    <property type="match status" value="1"/>
</dbReference>
<dbReference type="InterPro" id="IPR052776">
    <property type="entry name" value="Chloro_ReproSupport/MetalTrans"/>
</dbReference>
<protein>
    <submittedName>
        <fullName evidence="3">Sulfite exporter TauE/SafE family protein</fullName>
    </submittedName>
</protein>
<dbReference type="RefSeq" id="WP_310764814.1">
    <property type="nucleotide sequence ID" value="NZ_CP134050.1"/>
</dbReference>
<accession>A0ABY9SZP9</accession>
<feature type="transmembrane region" description="Helical" evidence="1">
    <location>
        <begin position="170"/>
        <end position="195"/>
    </location>
</feature>
<proteinExistence type="predicted"/>
<dbReference type="EMBL" id="CP134050">
    <property type="protein sequence ID" value="WNC13320.1"/>
    <property type="molecule type" value="Genomic_DNA"/>
</dbReference>
<keyword evidence="1" id="KW-0812">Transmembrane</keyword>
<reference evidence="3 4" key="1">
    <citation type="submission" date="2023-09" db="EMBL/GenBank/DDBJ databases">
        <title>Complete Genome and Methylome dissection of Bacillus brevis NEB573 original source of BbsI restriction endonuclease.</title>
        <authorList>
            <person name="Fomenkov A."/>
            <person name="Roberts R.D."/>
        </authorList>
    </citation>
    <scope>NUCLEOTIDE SEQUENCE [LARGE SCALE GENOMIC DNA]</scope>
    <source>
        <strain evidence="3 4">NEB573</strain>
    </source>
</reference>
<dbReference type="Proteomes" id="UP001256827">
    <property type="component" value="Chromosome"/>
</dbReference>
<feature type="domain" description="Urease accessory protein UreH-like transmembrane" evidence="2">
    <location>
        <begin position="40"/>
        <end position="222"/>
    </location>
</feature>
<name>A0ABY9SZP9_BREBE</name>
<dbReference type="PANTHER" id="PTHR33876">
    <property type="entry name" value="UNNAMED PRODUCT"/>
    <property type="match status" value="1"/>
</dbReference>
<feature type="transmembrane region" description="Helical" evidence="1">
    <location>
        <begin position="137"/>
        <end position="158"/>
    </location>
</feature>
<dbReference type="InterPro" id="IPR039447">
    <property type="entry name" value="UreH-like_TM_dom"/>
</dbReference>
<evidence type="ECO:0000313" key="3">
    <source>
        <dbReference type="EMBL" id="WNC13320.1"/>
    </source>
</evidence>
<keyword evidence="4" id="KW-1185">Reference proteome</keyword>
<evidence type="ECO:0000259" key="2">
    <source>
        <dbReference type="Pfam" id="PF13386"/>
    </source>
</evidence>
<feature type="transmembrane region" description="Helical" evidence="1">
    <location>
        <begin position="44"/>
        <end position="67"/>
    </location>
</feature>
<dbReference type="Pfam" id="PF13386">
    <property type="entry name" value="DsbD_2"/>
    <property type="match status" value="1"/>
</dbReference>
<evidence type="ECO:0000313" key="4">
    <source>
        <dbReference type="Proteomes" id="UP001256827"/>
    </source>
</evidence>
<keyword evidence="1" id="KW-0472">Membrane</keyword>
<keyword evidence="1" id="KW-1133">Transmembrane helix</keyword>
<evidence type="ECO:0000256" key="1">
    <source>
        <dbReference type="SAM" id="Phobius"/>
    </source>
</evidence>
<feature type="transmembrane region" description="Helical" evidence="1">
    <location>
        <begin position="207"/>
        <end position="225"/>
    </location>
</feature>
<gene>
    <name evidence="3" type="ORF">RGB73_21835</name>
</gene>
<organism evidence="3 4">
    <name type="scientific">Brevibacillus brevis</name>
    <name type="common">Bacillus brevis</name>
    <dbReference type="NCBI Taxonomy" id="1393"/>
    <lineage>
        <taxon>Bacteria</taxon>
        <taxon>Bacillati</taxon>
        <taxon>Bacillota</taxon>
        <taxon>Bacilli</taxon>
        <taxon>Bacillales</taxon>
        <taxon>Paenibacillaceae</taxon>
        <taxon>Brevibacillus</taxon>
    </lineage>
</organism>
<feature type="transmembrane region" description="Helical" evidence="1">
    <location>
        <begin position="79"/>
        <end position="98"/>
    </location>
</feature>
<sequence>MEGSLLTVLSIGFLVGIKHAMEPDHVIAVSTIASQTKKLGKASLAGVFWGSGHTLTLLLVGMALILMKSAIPETWAMSLEFVVGIMLVYLGMSSILSFHKRKVRSSSHVHAGSLRRHTHAAAWTDDSESDGVGRASFAKSAVIGMVHGLAGSAAMVLLTMSTVHSEWEGLLYILIFGAGTVVGMLLCTTAIGIPFVLSARNAGVNMALTRITGAISVAFGCYYMYNLGVTEGLFRMWLDAA</sequence>